<evidence type="ECO:0000256" key="1">
    <source>
        <dbReference type="SAM" id="Phobius"/>
    </source>
</evidence>
<feature type="transmembrane region" description="Helical" evidence="1">
    <location>
        <begin position="139"/>
        <end position="161"/>
    </location>
</feature>
<keyword evidence="1" id="KW-0472">Membrane</keyword>
<evidence type="ECO:0000259" key="3">
    <source>
        <dbReference type="PROSITE" id="PS50835"/>
    </source>
</evidence>
<evidence type="ECO:0000313" key="5">
    <source>
        <dbReference type="RefSeq" id="XP_055860042.1"/>
    </source>
</evidence>
<dbReference type="RefSeq" id="XP_055860059.1">
    <property type="nucleotide sequence ID" value="XM_056004084.1"/>
</dbReference>
<dbReference type="OrthoDB" id="6049091at2759"/>
<feature type="domain" description="Ig-like" evidence="3">
    <location>
        <begin position="7"/>
        <end position="108"/>
    </location>
</feature>
<name>A0A9W2YBE3_BIOGL</name>
<dbReference type="PROSITE" id="PS50835">
    <property type="entry name" value="IG_LIKE"/>
    <property type="match status" value="1"/>
</dbReference>
<sequence>MIQLLVPIVLLMALTNSQETLRGESAITLHKDAPNDVHLINCQIPANTSIASDDEIVWVVPSDVLLAKGDDAKSLRQADGATWVQQTSNYSLIFHNVDEVVAGAYVCRGKRRDDILFEWTVWVHVMAKPDFDSSHRLNVALISAGVALCGILICCGSVYWYRKNKCRYGKESKPKPKTMFIIPQINIVDMSEHVTMLEEVDNHVTSSDQSNAASKLM</sequence>
<protein>
    <submittedName>
        <fullName evidence="5 6">Uncharacterized protein LOC129921683</fullName>
    </submittedName>
</protein>
<dbReference type="InterPro" id="IPR007110">
    <property type="entry name" value="Ig-like_dom"/>
</dbReference>
<dbReference type="RefSeq" id="XP_055860042.1">
    <property type="nucleotide sequence ID" value="XM_056004067.1"/>
</dbReference>
<evidence type="ECO:0000313" key="7">
    <source>
        <dbReference type="RefSeq" id="XP_055860059.1"/>
    </source>
</evidence>
<evidence type="ECO:0000256" key="2">
    <source>
        <dbReference type="SAM" id="SignalP"/>
    </source>
</evidence>
<reference evidence="5 6" key="1">
    <citation type="submission" date="2025-04" db="UniProtKB">
        <authorList>
            <consortium name="RefSeq"/>
        </authorList>
    </citation>
    <scope>IDENTIFICATION</scope>
</reference>
<accession>A0A9W2YBE3</accession>
<keyword evidence="1" id="KW-0812">Transmembrane</keyword>
<dbReference type="GeneID" id="129921683"/>
<proteinExistence type="predicted"/>
<keyword evidence="1" id="KW-1133">Transmembrane helix</keyword>
<evidence type="ECO:0000313" key="6">
    <source>
        <dbReference type="RefSeq" id="XP_055860048.1"/>
    </source>
</evidence>
<keyword evidence="4" id="KW-1185">Reference proteome</keyword>
<organism evidence="4 5">
    <name type="scientific">Biomphalaria glabrata</name>
    <name type="common">Bloodfluke planorb</name>
    <name type="synonym">Freshwater snail</name>
    <dbReference type="NCBI Taxonomy" id="6526"/>
    <lineage>
        <taxon>Eukaryota</taxon>
        <taxon>Metazoa</taxon>
        <taxon>Spiralia</taxon>
        <taxon>Lophotrochozoa</taxon>
        <taxon>Mollusca</taxon>
        <taxon>Gastropoda</taxon>
        <taxon>Heterobranchia</taxon>
        <taxon>Euthyneura</taxon>
        <taxon>Panpulmonata</taxon>
        <taxon>Hygrophila</taxon>
        <taxon>Lymnaeoidea</taxon>
        <taxon>Planorbidae</taxon>
        <taxon>Biomphalaria</taxon>
    </lineage>
</organism>
<keyword evidence="2" id="KW-0732">Signal</keyword>
<dbReference type="RefSeq" id="XP_055860048.1">
    <property type="nucleotide sequence ID" value="XM_056004073.1"/>
</dbReference>
<feature type="chain" id="PRO_5044702313" evidence="2">
    <location>
        <begin position="18"/>
        <end position="217"/>
    </location>
</feature>
<gene>
    <name evidence="5 6 7" type="primary">LOC129921683</name>
</gene>
<dbReference type="AlphaFoldDB" id="A0A9W2YBE3"/>
<feature type="signal peptide" evidence="2">
    <location>
        <begin position="1"/>
        <end position="17"/>
    </location>
</feature>
<evidence type="ECO:0000313" key="4">
    <source>
        <dbReference type="Proteomes" id="UP001165740"/>
    </source>
</evidence>
<dbReference type="Proteomes" id="UP001165740">
    <property type="component" value="Chromosome 1"/>
</dbReference>